<feature type="region of interest" description="Disordered" evidence="2">
    <location>
        <begin position="194"/>
        <end position="216"/>
    </location>
</feature>
<evidence type="ECO:0008006" key="5">
    <source>
        <dbReference type="Google" id="ProtNLM"/>
    </source>
</evidence>
<dbReference type="EMBL" id="SWKV01000225">
    <property type="protein sequence ID" value="KAF3030302.1"/>
    <property type="molecule type" value="Genomic_DNA"/>
</dbReference>
<proteinExistence type="inferred from homology"/>
<evidence type="ECO:0000256" key="2">
    <source>
        <dbReference type="SAM" id="MobiDB-lite"/>
    </source>
</evidence>
<dbReference type="OrthoDB" id="191139at2759"/>
<dbReference type="InterPro" id="IPR036291">
    <property type="entry name" value="NAD(P)-bd_dom_sf"/>
</dbReference>
<comment type="caution">
    <text evidence="3">The sequence shown here is derived from an EMBL/GenBank/DDBJ whole genome shotgun (WGS) entry which is preliminary data.</text>
</comment>
<dbReference type="Proteomes" id="UP000758155">
    <property type="component" value="Unassembled WGS sequence"/>
</dbReference>
<dbReference type="InterPro" id="IPR051468">
    <property type="entry name" value="Fungal_SecMetab_SDRs"/>
</dbReference>
<evidence type="ECO:0000313" key="3">
    <source>
        <dbReference type="EMBL" id="KAF3030302.1"/>
    </source>
</evidence>
<dbReference type="Gene3D" id="3.40.50.720">
    <property type="entry name" value="NAD(P)-binding Rossmann-like Domain"/>
    <property type="match status" value="1"/>
</dbReference>
<feature type="compositionally biased region" description="Polar residues" evidence="2">
    <location>
        <begin position="197"/>
        <end position="216"/>
    </location>
</feature>
<keyword evidence="4" id="KW-1185">Reference proteome</keyword>
<gene>
    <name evidence="3" type="ORF">E8E12_000356</name>
</gene>
<dbReference type="AlphaFoldDB" id="A0A9P5BUP3"/>
<dbReference type="SUPFAM" id="SSF51735">
    <property type="entry name" value="NAD(P)-binding Rossmann-fold domains"/>
    <property type="match status" value="1"/>
</dbReference>
<sequence length="351" mass="38258">MYRATKELQASRDQMSPQLCLDRLCTALEVLESLQHSKEIQPDASARDVCSILRRKVAGIESATITSNNDAAGTDPLKTVARYAQESDFPIWKDRLRVLGADFRCAADVFALVNDTRRCLKDWGGAERLHLLVNNAAQTLTDSVRKEKRAIEKEVGLLHMARASGICVQGSYKARVRGGGVLMALGGMDIERGLIDNGSSDAPSPPTGSDLTPTQTRTASEIETYGKSSWVQSLFEIPYEDVISAHSANTFLSSPKDADDLREEAASARPEGYIINVSSREGIFEDRTRSIGKAGKHVHTNMSKAGLNMITETEAASAWQSRRVAMNTVDPGYMSAAPEYEGAFDGQRLIG</sequence>
<reference evidence="3" key="1">
    <citation type="submission" date="2019-04" db="EMBL/GenBank/DDBJ databases">
        <title>Sequencing of skin fungus with MAO and IRED activity.</title>
        <authorList>
            <person name="Marsaioli A.J."/>
            <person name="Bonatto J.M.C."/>
            <person name="Reis Junior O."/>
        </authorList>
    </citation>
    <scope>NUCLEOTIDE SEQUENCE</scope>
    <source>
        <strain evidence="3">28M1</strain>
    </source>
</reference>
<evidence type="ECO:0000256" key="1">
    <source>
        <dbReference type="ARBA" id="ARBA00006484"/>
    </source>
</evidence>
<protein>
    <recommendedName>
        <fullName evidence="5">Oxidoreductase</fullName>
    </recommendedName>
</protein>
<name>A0A9P5BUP3_9PLEO</name>
<evidence type="ECO:0000313" key="4">
    <source>
        <dbReference type="Proteomes" id="UP000758155"/>
    </source>
</evidence>
<dbReference type="PANTHER" id="PTHR43544:SF2">
    <property type="entry name" value="OXIDOREDUCTASE"/>
    <property type="match status" value="1"/>
</dbReference>
<accession>A0A9P5BUP3</accession>
<dbReference type="PANTHER" id="PTHR43544">
    <property type="entry name" value="SHORT-CHAIN DEHYDROGENASE/REDUCTASE"/>
    <property type="match status" value="1"/>
</dbReference>
<comment type="similarity">
    <text evidence="1">Belongs to the short-chain dehydrogenases/reductases (SDR) family.</text>
</comment>
<dbReference type="GO" id="GO:0005737">
    <property type="term" value="C:cytoplasm"/>
    <property type="evidence" value="ECO:0007669"/>
    <property type="project" value="TreeGrafter"/>
</dbReference>
<organism evidence="3 4">
    <name type="scientific">Didymella heteroderae</name>
    <dbReference type="NCBI Taxonomy" id="1769908"/>
    <lineage>
        <taxon>Eukaryota</taxon>
        <taxon>Fungi</taxon>
        <taxon>Dikarya</taxon>
        <taxon>Ascomycota</taxon>
        <taxon>Pezizomycotina</taxon>
        <taxon>Dothideomycetes</taxon>
        <taxon>Pleosporomycetidae</taxon>
        <taxon>Pleosporales</taxon>
        <taxon>Pleosporineae</taxon>
        <taxon>Didymellaceae</taxon>
        <taxon>Didymella</taxon>
    </lineage>
</organism>
<dbReference type="GO" id="GO:0016491">
    <property type="term" value="F:oxidoreductase activity"/>
    <property type="evidence" value="ECO:0007669"/>
    <property type="project" value="TreeGrafter"/>
</dbReference>